<evidence type="ECO:0000313" key="4">
    <source>
        <dbReference type="EMBL" id="SPH19524.1"/>
    </source>
</evidence>
<dbReference type="PANTHER" id="PTHR34135">
    <property type="entry name" value="LYSOZYME"/>
    <property type="match status" value="1"/>
</dbReference>
<dbReference type="InterPro" id="IPR018077">
    <property type="entry name" value="Glyco_hydro_fam25_subgr"/>
</dbReference>
<dbReference type="SUPFAM" id="SSF51445">
    <property type="entry name" value="(Trans)glycosidases"/>
    <property type="match status" value="1"/>
</dbReference>
<gene>
    <name evidence="4" type="primary">acm_1</name>
    <name evidence="4" type="ORF">ASD8599_00250</name>
</gene>
<dbReference type="SMART" id="SM00641">
    <property type="entry name" value="Glyco_25"/>
    <property type="match status" value="1"/>
</dbReference>
<keyword evidence="5" id="KW-1185">Reference proteome</keyword>
<dbReference type="GO" id="GO:0016052">
    <property type="term" value="P:carbohydrate catabolic process"/>
    <property type="evidence" value="ECO:0007669"/>
    <property type="project" value="TreeGrafter"/>
</dbReference>
<dbReference type="GO" id="GO:0009253">
    <property type="term" value="P:peptidoglycan catabolic process"/>
    <property type="evidence" value="ECO:0007669"/>
    <property type="project" value="InterPro"/>
</dbReference>
<dbReference type="Proteomes" id="UP000244880">
    <property type="component" value="Unassembled WGS sequence"/>
</dbReference>
<dbReference type="PANTHER" id="PTHR34135:SF2">
    <property type="entry name" value="LYSOZYME"/>
    <property type="match status" value="1"/>
</dbReference>
<dbReference type="GO" id="GO:0016998">
    <property type="term" value="P:cell wall macromolecule catabolic process"/>
    <property type="evidence" value="ECO:0007669"/>
    <property type="project" value="InterPro"/>
</dbReference>
<accession>A0A2R8B913</accession>
<evidence type="ECO:0000313" key="5">
    <source>
        <dbReference type="Proteomes" id="UP000244880"/>
    </source>
</evidence>
<dbReference type="OrthoDB" id="9798192at2"/>
<evidence type="ECO:0000256" key="3">
    <source>
        <dbReference type="ARBA" id="ARBA00023295"/>
    </source>
</evidence>
<evidence type="ECO:0000256" key="2">
    <source>
        <dbReference type="ARBA" id="ARBA00022801"/>
    </source>
</evidence>
<dbReference type="PROSITE" id="PS51904">
    <property type="entry name" value="GLYCOSYL_HYDROL_F25_2"/>
    <property type="match status" value="1"/>
</dbReference>
<proteinExistence type="inferred from homology"/>
<dbReference type="GO" id="GO:0003796">
    <property type="term" value="F:lysozyme activity"/>
    <property type="evidence" value="ECO:0007669"/>
    <property type="project" value="UniProtKB-EC"/>
</dbReference>
<reference evidence="4 5" key="1">
    <citation type="submission" date="2018-03" db="EMBL/GenBank/DDBJ databases">
        <authorList>
            <person name="Keele B.F."/>
        </authorList>
    </citation>
    <scope>NUCLEOTIDE SEQUENCE [LARGE SCALE GENOMIC DNA]</scope>
    <source>
        <strain evidence="4 5">CECT 8599</strain>
    </source>
</reference>
<evidence type="ECO:0000256" key="1">
    <source>
        <dbReference type="ARBA" id="ARBA00010646"/>
    </source>
</evidence>
<keyword evidence="2 4" id="KW-0378">Hydrolase</keyword>
<protein>
    <submittedName>
        <fullName evidence="4">Lysozyme M1</fullName>
        <ecNumber evidence="4">3.2.1.17</ecNumber>
    </submittedName>
</protein>
<dbReference type="Pfam" id="PF01183">
    <property type="entry name" value="Glyco_hydro_25"/>
    <property type="match status" value="1"/>
</dbReference>
<name>A0A2R8B913_9RHOB</name>
<dbReference type="InterPro" id="IPR017853">
    <property type="entry name" value="GH"/>
</dbReference>
<dbReference type="AlphaFoldDB" id="A0A2R8B913"/>
<dbReference type="EC" id="3.2.1.17" evidence="4"/>
<keyword evidence="3 4" id="KW-0326">Glycosidase</keyword>
<sequence>MADGNPQGIDVSHFQGDVDWNKVAAGGQSFVSIKATQGQSGYSAASYYTNNIERAREADLISGGYHFFTGGDDGKAQADYFLSVAKPKPGDLLPMLDLEETNGASASVIVEEALAWLSAVEKAVGKKPFLYTTASFFAGIGNPSGFEDYPLWVANYGVSKPHMPQGWKIYTIWQHSQSGSCSGVSGNVDMDSFNGPRSTLDVFRV</sequence>
<dbReference type="EMBL" id="OMOR01000001">
    <property type="protein sequence ID" value="SPH19524.1"/>
    <property type="molecule type" value="Genomic_DNA"/>
</dbReference>
<dbReference type="InterPro" id="IPR002053">
    <property type="entry name" value="Glyco_hydro_25"/>
</dbReference>
<organism evidence="4 5">
    <name type="scientific">Ascidiaceihabitans donghaensis</name>
    <dbReference type="NCBI Taxonomy" id="1510460"/>
    <lineage>
        <taxon>Bacteria</taxon>
        <taxon>Pseudomonadati</taxon>
        <taxon>Pseudomonadota</taxon>
        <taxon>Alphaproteobacteria</taxon>
        <taxon>Rhodobacterales</taxon>
        <taxon>Paracoccaceae</taxon>
        <taxon>Ascidiaceihabitans</taxon>
    </lineage>
</organism>
<dbReference type="Gene3D" id="3.20.20.80">
    <property type="entry name" value="Glycosidases"/>
    <property type="match status" value="1"/>
</dbReference>
<dbReference type="RefSeq" id="WP_108826853.1">
    <property type="nucleotide sequence ID" value="NZ_OMOR01000001.1"/>
</dbReference>
<comment type="similarity">
    <text evidence="1">Belongs to the glycosyl hydrolase 25 family.</text>
</comment>